<protein>
    <submittedName>
        <fullName evidence="1">Uncharacterized protein</fullName>
    </submittedName>
</protein>
<proteinExistence type="predicted"/>
<dbReference type="Proteomes" id="UP000018208">
    <property type="component" value="Unassembled WGS sequence"/>
</dbReference>
<accession>V6LGP7</accession>
<dbReference type="EMBL" id="KI546135">
    <property type="protein sequence ID" value="EST43677.1"/>
    <property type="molecule type" value="Genomic_DNA"/>
</dbReference>
<dbReference type="EMBL" id="AUWU02000001">
    <property type="protein sequence ID" value="KAH0577656.1"/>
    <property type="molecule type" value="Genomic_DNA"/>
</dbReference>
<reference evidence="2" key="2">
    <citation type="submission" date="2020-12" db="EMBL/GenBank/DDBJ databases">
        <title>New Spironucleus salmonicida genome in near-complete chromosomes.</title>
        <authorList>
            <person name="Xu F."/>
            <person name="Kurt Z."/>
            <person name="Jimenez-Gonzalez A."/>
            <person name="Astvaldsson A."/>
            <person name="Andersson J.O."/>
            <person name="Svard S.G."/>
        </authorList>
    </citation>
    <scope>NUCLEOTIDE SEQUENCE</scope>
    <source>
        <strain evidence="2">ATCC 50377</strain>
    </source>
</reference>
<dbReference type="AlphaFoldDB" id="V6LGP7"/>
<evidence type="ECO:0000313" key="3">
    <source>
        <dbReference type="Proteomes" id="UP000018208"/>
    </source>
</evidence>
<sequence length="302" mass="34057">MIAIYSNQNISILDQGHYKERLSLYKFEIKCSGFSEEDLLAAEVGNYFVEEKGFEILYIFGPVAIGIQLMHKFNYIQGNYTQEFLQRVFLRCVQLRLTCPVAETILVRPADYPYLDGLGFRDVVVLPELSLYQYISKFLLGQRLATLPPYQVQLVQAFATDQVRLLSFELQPCQLVPVVRAVAETTEAALTQAQLDAFYRPGSVRLYTTNAQVLLPGLALQGAELDIIRMEVEAPGNDNVAEYCAFREDYFALQAARLRGRSVATRAEAHAQFLDIMQTAVVQVAQEPERGEEQFGGEKSAE</sequence>
<organism evidence="1">
    <name type="scientific">Spironucleus salmonicida</name>
    <dbReference type="NCBI Taxonomy" id="348837"/>
    <lineage>
        <taxon>Eukaryota</taxon>
        <taxon>Metamonada</taxon>
        <taxon>Diplomonadida</taxon>
        <taxon>Hexamitidae</taxon>
        <taxon>Hexamitinae</taxon>
        <taxon>Spironucleus</taxon>
    </lineage>
</organism>
<name>V6LGP7_9EUKA</name>
<keyword evidence="3" id="KW-1185">Reference proteome</keyword>
<gene>
    <name evidence="1" type="ORF">SS50377_16721</name>
    <name evidence="2" type="ORF">SS50377_21010</name>
</gene>
<evidence type="ECO:0000313" key="1">
    <source>
        <dbReference type="EMBL" id="EST43677.1"/>
    </source>
</evidence>
<dbReference type="VEuPathDB" id="GiardiaDB:SS50377_21010"/>
<reference evidence="1 2" key="1">
    <citation type="journal article" date="2014" name="PLoS Genet.">
        <title>The Genome of Spironucleus salmonicida Highlights a Fish Pathogen Adapted to Fluctuating Environments.</title>
        <authorList>
            <person name="Xu F."/>
            <person name="Jerlstrom-Hultqvist J."/>
            <person name="Einarsson E."/>
            <person name="Astvaldsson A."/>
            <person name="Svard S.G."/>
            <person name="Andersson J.O."/>
        </authorList>
    </citation>
    <scope>NUCLEOTIDE SEQUENCE</scope>
    <source>
        <strain evidence="2">ATCC 50377</strain>
    </source>
</reference>
<evidence type="ECO:0000313" key="2">
    <source>
        <dbReference type="EMBL" id="KAH0577656.1"/>
    </source>
</evidence>